<dbReference type="EMBL" id="CADCWE010000081">
    <property type="protein sequence ID" value="CAA9534913.1"/>
    <property type="molecule type" value="Genomic_DNA"/>
</dbReference>
<dbReference type="InterPro" id="IPR017562">
    <property type="entry name" value="Cyt_c_biogenesis_CcsA"/>
</dbReference>
<sequence length="300" mass="32992">MEGLVKLSFYCFTAAAIALASSAVCYVAYAIGRVRLRQAVMQTSAGTTFSTSSAEFGPGAVGIGRYGTLLAWFGVVFSGLSVGLRSIVAGRLPLSNMYEYSLTFIFVLTAIYLAFERFYGVKQLGAIVLPITVGMAIYVWSLPAWMRDVDDLIPALQYNLMMTAHVSSAILAYACFAVAFAAAVLYLIASKRRIAWLPSPAMLDDIGFRAVTVGFPLMAMVLILGSVWAYRAWGTYWQWDPKETSALFMWLVYGVYLHTRGLRGWRGTRSAWVLIFGFAATVFTYYGNYFFGGLHAYGGV</sequence>
<dbReference type="NCBIfam" id="TIGR03144">
    <property type="entry name" value="cytochr_II_ccsB"/>
    <property type="match status" value="1"/>
</dbReference>
<dbReference type="AlphaFoldDB" id="A0A6J4TXG6"/>
<comment type="subcellular location">
    <subcellularLocation>
        <location evidence="1">Membrane</location>
        <topology evidence="1">Multi-pass membrane protein</topology>
    </subcellularLocation>
</comment>
<dbReference type="Pfam" id="PF01578">
    <property type="entry name" value="Cytochrom_C_asm"/>
    <property type="match status" value="1"/>
</dbReference>
<evidence type="ECO:0000256" key="3">
    <source>
        <dbReference type="ARBA" id="ARBA00022748"/>
    </source>
</evidence>
<dbReference type="InterPro" id="IPR002541">
    <property type="entry name" value="Cyt_c_assembly"/>
</dbReference>
<dbReference type="InterPro" id="IPR045062">
    <property type="entry name" value="Cyt_c_biogenesis_CcsA/CcmC"/>
</dbReference>
<dbReference type="GO" id="GO:0020037">
    <property type="term" value="F:heme binding"/>
    <property type="evidence" value="ECO:0007669"/>
    <property type="project" value="InterPro"/>
</dbReference>
<keyword evidence="4 6" id="KW-1133">Transmembrane helix</keyword>
<reference evidence="8" key="1">
    <citation type="submission" date="2020-02" db="EMBL/GenBank/DDBJ databases">
        <authorList>
            <person name="Meier V. D."/>
        </authorList>
    </citation>
    <scope>NUCLEOTIDE SEQUENCE</scope>
    <source>
        <strain evidence="8">AVDCRST_MAG73</strain>
    </source>
</reference>
<accession>A0A6J4TXG6</accession>
<feature type="domain" description="Cytochrome c assembly protein" evidence="7">
    <location>
        <begin position="94"/>
        <end position="295"/>
    </location>
</feature>
<protein>
    <submittedName>
        <fullName evidence="8">Cytochrome c-type biogenesis protein CcsA/ResC</fullName>
    </submittedName>
</protein>
<proteinExistence type="predicted"/>
<evidence type="ECO:0000313" key="8">
    <source>
        <dbReference type="EMBL" id="CAA9534913.1"/>
    </source>
</evidence>
<evidence type="ECO:0000256" key="1">
    <source>
        <dbReference type="ARBA" id="ARBA00004141"/>
    </source>
</evidence>
<evidence type="ECO:0000256" key="6">
    <source>
        <dbReference type="SAM" id="Phobius"/>
    </source>
</evidence>
<feature type="transmembrane region" description="Helical" evidence="6">
    <location>
        <begin position="127"/>
        <end position="146"/>
    </location>
</feature>
<dbReference type="PANTHER" id="PTHR30071">
    <property type="entry name" value="HEME EXPORTER PROTEIN C"/>
    <property type="match status" value="1"/>
</dbReference>
<dbReference type="GO" id="GO:0005886">
    <property type="term" value="C:plasma membrane"/>
    <property type="evidence" value="ECO:0007669"/>
    <property type="project" value="TreeGrafter"/>
</dbReference>
<feature type="transmembrane region" description="Helical" evidence="6">
    <location>
        <begin position="98"/>
        <end position="115"/>
    </location>
</feature>
<name>A0A6J4TXG6_9BACT</name>
<evidence type="ECO:0000256" key="5">
    <source>
        <dbReference type="ARBA" id="ARBA00023136"/>
    </source>
</evidence>
<organism evidence="8">
    <name type="scientific">uncultured Thermomicrobiales bacterium</name>
    <dbReference type="NCBI Taxonomy" id="1645740"/>
    <lineage>
        <taxon>Bacteria</taxon>
        <taxon>Pseudomonadati</taxon>
        <taxon>Thermomicrobiota</taxon>
        <taxon>Thermomicrobia</taxon>
        <taxon>Thermomicrobiales</taxon>
        <taxon>environmental samples</taxon>
    </lineage>
</organism>
<dbReference type="PANTHER" id="PTHR30071:SF1">
    <property type="entry name" value="CYTOCHROME B_B6 PROTEIN-RELATED"/>
    <property type="match status" value="1"/>
</dbReference>
<feature type="transmembrane region" description="Helical" evidence="6">
    <location>
        <begin position="271"/>
        <end position="291"/>
    </location>
</feature>
<keyword evidence="3" id="KW-0201">Cytochrome c-type biogenesis</keyword>
<evidence type="ECO:0000259" key="7">
    <source>
        <dbReference type="Pfam" id="PF01578"/>
    </source>
</evidence>
<evidence type="ECO:0000256" key="4">
    <source>
        <dbReference type="ARBA" id="ARBA00022989"/>
    </source>
</evidence>
<feature type="transmembrane region" description="Helical" evidence="6">
    <location>
        <begin position="210"/>
        <end position="230"/>
    </location>
</feature>
<feature type="transmembrane region" description="Helical" evidence="6">
    <location>
        <begin position="166"/>
        <end position="189"/>
    </location>
</feature>
<keyword evidence="5 6" id="KW-0472">Membrane</keyword>
<feature type="transmembrane region" description="Helical" evidence="6">
    <location>
        <begin position="12"/>
        <end position="32"/>
    </location>
</feature>
<feature type="transmembrane region" description="Helical" evidence="6">
    <location>
        <begin position="69"/>
        <end position="92"/>
    </location>
</feature>
<gene>
    <name evidence="8" type="ORF">AVDCRST_MAG73-1290</name>
</gene>
<evidence type="ECO:0000256" key="2">
    <source>
        <dbReference type="ARBA" id="ARBA00022692"/>
    </source>
</evidence>
<feature type="transmembrane region" description="Helical" evidence="6">
    <location>
        <begin position="242"/>
        <end position="259"/>
    </location>
</feature>
<keyword evidence="2 6" id="KW-0812">Transmembrane</keyword>
<dbReference type="GO" id="GO:0017004">
    <property type="term" value="P:cytochrome complex assembly"/>
    <property type="evidence" value="ECO:0007669"/>
    <property type="project" value="UniProtKB-KW"/>
</dbReference>